<name>A0AAN8I143_9EURO</name>
<dbReference type="Proteomes" id="UP001316803">
    <property type="component" value="Unassembled WGS sequence"/>
</dbReference>
<evidence type="ECO:0000313" key="3">
    <source>
        <dbReference type="Proteomes" id="UP001316803"/>
    </source>
</evidence>
<comment type="caution">
    <text evidence="2">The sequence shown here is derived from an EMBL/GenBank/DDBJ whole genome shotgun (WGS) entry which is preliminary data.</text>
</comment>
<protein>
    <recommendedName>
        <fullName evidence="4">F-box domain-containing protein</fullName>
    </recommendedName>
</protein>
<feature type="compositionally biased region" description="Polar residues" evidence="1">
    <location>
        <begin position="13"/>
        <end position="23"/>
    </location>
</feature>
<gene>
    <name evidence="2" type="ORF">OHC33_010986</name>
</gene>
<proteinExistence type="predicted"/>
<evidence type="ECO:0000313" key="2">
    <source>
        <dbReference type="EMBL" id="KAK5948002.1"/>
    </source>
</evidence>
<feature type="region of interest" description="Disordered" evidence="1">
    <location>
        <begin position="1"/>
        <end position="27"/>
    </location>
</feature>
<organism evidence="2 3">
    <name type="scientific">Knufia fluminis</name>
    <dbReference type="NCBI Taxonomy" id="191047"/>
    <lineage>
        <taxon>Eukaryota</taxon>
        <taxon>Fungi</taxon>
        <taxon>Dikarya</taxon>
        <taxon>Ascomycota</taxon>
        <taxon>Pezizomycotina</taxon>
        <taxon>Eurotiomycetes</taxon>
        <taxon>Chaetothyriomycetidae</taxon>
        <taxon>Chaetothyriales</taxon>
        <taxon>Trichomeriaceae</taxon>
        <taxon>Knufia</taxon>
    </lineage>
</organism>
<sequence length="642" mass="73183">MDTERCSFERGTGESSPLQATASDDSKKTLLVVDEEVEPLPVSTHKSIDDLFPGVEYETIATVQHGTTRKYIHRYGPITCPWFIMSNHPGDFSTSQRTPGATLLHAAELPLISDPYSRQLDHPRKQLKGNMNLRKGDVKGVLHVVSNLSLDIQGNPMEMVKYLDPSTIKRTNEFRSPASRRKAFTEGKIGRYPSSYLCLEFKRHVARGGEPRRDRSWELSSKFRALYGTKGQFAVEHTIHQTVLSRAQRFLAWYQASDPAGFKHFQNQSQNTVAKHGVSRHLSAQRTPRTRLLDLPSEILIRVFSFLENDLGVEEKISTKETRLHNLLDLIKSNWSLAGQPVELDLRQTWNSACGMIMACRRLYTLLLPRLFQRAILFSCSDPRHGWRAVVSRLRAAECLGRVRVLELRYCITHIRRMADLVPPNPEHEYVREVKLLRNVIVHPMSSEPDSWFQIHSRMLAPLGYLRHVTLPVKLLEVVDQTTLQQLTSVRITVSPGDTCPLPALPSVKKLDLEVRGRARQILLDFDDLPRLEQLSIDARHCRTACVDTNEIRGNPTRSLTQIYLRNFKCASVLPLVARVVRWIRISDCLLGENDVECLVGMPRLRRVELWRSPLQPAQRQVLEAHSILVTDRVSAFCSEGV</sequence>
<dbReference type="EMBL" id="JAKLMC020000056">
    <property type="protein sequence ID" value="KAK5948002.1"/>
    <property type="molecule type" value="Genomic_DNA"/>
</dbReference>
<accession>A0AAN8I143</accession>
<dbReference type="AlphaFoldDB" id="A0AAN8I143"/>
<reference evidence="2 3" key="1">
    <citation type="submission" date="2022-12" db="EMBL/GenBank/DDBJ databases">
        <title>Genomic features and morphological characterization of a novel Knufia sp. strain isolated from spacecraft assembly facility.</title>
        <authorList>
            <person name="Teixeira M."/>
            <person name="Chander A.M."/>
            <person name="Stajich J.E."/>
            <person name="Venkateswaran K."/>
        </authorList>
    </citation>
    <scope>NUCLEOTIDE SEQUENCE [LARGE SCALE GENOMIC DNA]</scope>
    <source>
        <strain evidence="2 3">FJI-L2-BK-P2</strain>
    </source>
</reference>
<evidence type="ECO:0008006" key="4">
    <source>
        <dbReference type="Google" id="ProtNLM"/>
    </source>
</evidence>
<feature type="compositionally biased region" description="Basic and acidic residues" evidence="1">
    <location>
        <begin position="1"/>
        <end position="12"/>
    </location>
</feature>
<evidence type="ECO:0000256" key="1">
    <source>
        <dbReference type="SAM" id="MobiDB-lite"/>
    </source>
</evidence>
<keyword evidence="3" id="KW-1185">Reference proteome</keyword>